<evidence type="ECO:0000256" key="5">
    <source>
        <dbReference type="SAM" id="SignalP"/>
    </source>
</evidence>
<dbReference type="EMBL" id="WIXE01010850">
    <property type="protein sequence ID" value="KAK5977263.1"/>
    <property type="molecule type" value="Genomic_DNA"/>
</dbReference>
<evidence type="ECO:0000313" key="6">
    <source>
        <dbReference type="EMBL" id="KAK5977263.1"/>
    </source>
</evidence>
<dbReference type="PANTHER" id="PTHR21700">
    <property type="entry name" value="TRANSTHYRETIN-LIKE FAMILY PROTEIN-RELATED"/>
    <property type="match status" value="1"/>
</dbReference>
<evidence type="ECO:0000256" key="2">
    <source>
        <dbReference type="ARBA" id="ARBA00010112"/>
    </source>
</evidence>
<comment type="subcellular location">
    <subcellularLocation>
        <location evidence="1">Secreted</location>
    </subcellularLocation>
</comment>
<evidence type="ECO:0000256" key="1">
    <source>
        <dbReference type="ARBA" id="ARBA00004613"/>
    </source>
</evidence>
<gene>
    <name evidence="6" type="ORF">GCK32_017202</name>
</gene>
<dbReference type="InterPro" id="IPR038479">
    <property type="entry name" value="Transthyretin-like_sf"/>
</dbReference>
<organism evidence="6 7">
    <name type="scientific">Trichostrongylus colubriformis</name>
    <name type="common">Black scour worm</name>
    <dbReference type="NCBI Taxonomy" id="6319"/>
    <lineage>
        <taxon>Eukaryota</taxon>
        <taxon>Metazoa</taxon>
        <taxon>Ecdysozoa</taxon>
        <taxon>Nematoda</taxon>
        <taxon>Chromadorea</taxon>
        <taxon>Rhabditida</taxon>
        <taxon>Rhabditina</taxon>
        <taxon>Rhabditomorpha</taxon>
        <taxon>Strongyloidea</taxon>
        <taxon>Trichostrongylidae</taxon>
        <taxon>Trichostrongylus</taxon>
    </lineage>
</organism>
<dbReference type="InterPro" id="IPR001534">
    <property type="entry name" value="Transthyretin-like"/>
</dbReference>
<protein>
    <submittedName>
        <fullName evidence="6">Transthyretin family protein</fullName>
    </submittedName>
</protein>
<proteinExistence type="inferred from homology"/>
<dbReference type="Gene3D" id="2.60.40.3330">
    <property type="match status" value="1"/>
</dbReference>
<dbReference type="Proteomes" id="UP001331761">
    <property type="component" value="Unassembled WGS sequence"/>
</dbReference>
<evidence type="ECO:0000256" key="4">
    <source>
        <dbReference type="ARBA" id="ARBA00022729"/>
    </source>
</evidence>
<dbReference type="GO" id="GO:0005576">
    <property type="term" value="C:extracellular region"/>
    <property type="evidence" value="ECO:0007669"/>
    <property type="project" value="UniProtKB-SubCell"/>
</dbReference>
<sequence length="152" mass="17090">MRSLVLLAILATCYLSVMAKMQNVTVKGITVCNKKRLANVHVELYDRDTCRQHRALYSPSSQLSSVKAIVDPDDLLAETRTNSEGEFQLYGEHDEVGTIEPFVRITHNCYVTKPGCMRVSDYYVPTNLLGGVYDMTYTTLDIVVQGESEKCE</sequence>
<dbReference type="AlphaFoldDB" id="A0AAN8FYW5"/>
<comment type="similarity">
    <text evidence="2">Belongs to the nematode transthyretin-like family.</text>
</comment>
<keyword evidence="7" id="KW-1185">Reference proteome</keyword>
<accession>A0AAN8FYW5</accession>
<feature type="chain" id="PRO_5042951891" evidence="5">
    <location>
        <begin position="20"/>
        <end position="152"/>
    </location>
</feature>
<reference evidence="6 7" key="1">
    <citation type="submission" date="2019-10" db="EMBL/GenBank/DDBJ databases">
        <title>Assembly and Annotation for the nematode Trichostrongylus colubriformis.</title>
        <authorList>
            <person name="Martin J."/>
        </authorList>
    </citation>
    <scope>NUCLEOTIDE SEQUENCE [LARGE SCALE GENOMIC DNA]</scope>
    <source>
        <strain evidence="6">G859</strain>
        <tissue evidence="6">Whole worm</tissue>
    </source>
</reference>
<name>A0AAN8FYW5_TRICO</name>
<keyword evidence="4 5" id="KW-0732">Signal</keyword>
<dbReference type="PANTHER" id="PTHR21700:SF30">
    <property type="entry name" value="TRANSTHYRETIN-LIKE FAMILY PROTEIN"/>
    <property type="match status" value="1"/>
</dbReference>
<evidence type="ECO:0000313" key="7">
    <source>
        <dbReference type="Proteomes" id="UP001331761"/>
    </source>
</evidence>
<evidence type="ECO:0000256" key="3">
    <source>
        <dbReference type="ARBA" id="ARBA00022525"/>
    </source>
</evidence>
<comment type="caution">
    <text evidence="6">The sequence shown here is derived from an EMBL/GenBank/DDBJ whole genome shotgun (WGS) entry which is preliminary data.</text>
</comment>
<dbReference type="GO" id="GO:0009986">
    <property type="term" value="C:cell surface"/>
    <property type="evidence" value="ECO:0007669"/>
    <property type="project" value="InterPro"/>
</dbReference>
<keyword evidence="3" id="KW-0964">Secreted</keyword>
<feature type="signal peptide" evidence="5">
    <location>
        <begin position="1"/>
        <end position="19"/>
    </location>
</feature>
<dbReference type="Pfam" id="PF01060">
    <property type="entry name" value="TTR-52"/>
    <property type="match status" value="1"/>
</dbReference>